<evidence type="ECO:0000313" key="3">
    <source>
        <dbReference type="EMBL" id="MFC7135936.1"/>
    </source>
</evidence>
<keyword evidence="2" id="KW-1133">Transmembrane helix</keyword>
<gene>
    <name evidence="3" type="ORF">ACFQRB_03845</name>
</gene>
<dbReference type="GeneID" id="81122654"/>
<accession>A0ABD5XQ87</accession>
<evidence type="ECO:0000256" key="2">
    <source>
        <dbReference type="SAM" id="Phobius"/>
    </source>
</evidence>
<organism evidence="3 4">
    <name type="scientific">Halobaculum litoreum</name>
    <dbReference type="NCBI Taxonomy" id="3031998"/>
    <lineage>
        <taxon>Archaea</taxon>
        <taxon>Methanobacteriati</taxon>
        <taxon>Methanobacteriota</taxon>
        <taxon>Stenosarchaea group</taxon>
        <taxon>Halobacteria</taxon>
        <taxon>Halobacteriales</taxon>
        <taxon>Haloferacaceae</taxon>
        <taxon>Halobaculum</taxon>
    </lineage>
</organism>
<keyword evidence="3" id="KW-0808">Transferase</keyword>
<keyword evidence="2" id="KW-0472">Membrane</keyword>
<feature type="transmembrane region" description="Helical" evidence="2">
    <location>
        <begin position="28"/>
        <end position="47"/>
    </location>
</feature>
<protein>
    <submittedName>
        <fullName evidence="3">Histidine kinase</fullName>
    </submittedName>
</protein>
<dbReference type="GO" id="GO:0016301">
    <property type="term" value="F:kinase activity"/>
    <property type="evidence" value="ECO:0007669"/>
    <property type="project" value="UniProtKB-KW"/>
</dbReference>
<dbReference type="RefSeq" id="WP_284012626.1">
    <property type="nucleotide sequence ID" value="NZ_CP126156.1"/>
</dbReference>
<keyword evidence="4" id="KW-1185">Reference proteome</keyword>
<dbReference type="EMBL" id="JBHSZG010000001">
    <property type="protein sequence ID" value="MFC7135936.1"/>
    <property type="molecule type" value="Genomic_DNA"/>
</dbReference>
<comment type="caution">
    <text evidence="3">The sequence shown here is derived from an EMBL/GenBank/DDBJ whole genome shotgun (WGS) entry which is preliminary data.</text>
</comment>
<feature type="compositionally biased region" description="Low complexity" evidence="1">
    <location>
        <begin position="1"/>
        <end position="12"/>
    </location>
</feature>
<dbReference type="AlphaFoldDB" id="A0ABD5XQ87"/>
<name>A0ABD5XQ87_9EURY</name>
<feature type="transmembrane region" description="Helical" evidence="2">
    <location>
        <begin position="100"/>
        <end position="119"/>
    </location>
</feature>
<sequence length="159" mass="15963">METRTPTATATESETETETEHGGWRGGVVAGAVAGIAMGVVFSILAPPALEVAIPSLYGLSGGVAGWVVHVSHGAVLGVAFVALANALDVTEARRSTLLGAGYGVVLWIALAAFLMPAWLAAVGSPATPPLPNLDTLSLAAHVLYGAVLGALVPSLRSL</sequence>
<evidence type="ECO:0000256" key="1">
    <source>
        <dbReference type="SAM" id="MobiDB-lite"/>
    </source>
</evidence>
<feature type="region of interest" description="Disordered" evidence="1">
    <location>
        <begin position="1"/>
        <end position="23"/>
    </location>
</feature>
<reference evidence="3 4" key="1">
    <citation type="journal article" date="2019" name="Int. J. Syst. Evol. Microbiol.">
        <title>The Global Catalogue of Microorganisms (GCM) 10K type strain sequencing project: providing services to taxonomists for standard genome sequencing and annotation.</title>
        <authorList>
            <consortium name="The Broad Institute Genomics Platform"/>
            <consortium name="The Broad Institute Genome Sequencing Center for Infectious Disease"/>
            <person name="Wu L."/>
            <person name="Ma J."/>
        </authorList>
    </citation>
    <scope>NUCLEOTIDE SEQUENCE [LARGE SCALE GENOMIC DNA]</scope>
    <source>
        <strain evidence="3 4">DT92</strain>
    </source>
</reference>
<dbReference type="Proteomes" id="UP001596368">
    <property type="component" value="Unassembled WGS sequence"/>
</dbReference>
<evidence type="ECO:0000313" key="4">
    <source>
        <dbReference type="Proteomes" id="UP001596368"/>
    </source>
</evidence>
<feature type="transmembrane region" description="Helical" evidence="2">
    <location>
        <begin position="67"/>
        <end position="88"/>
    </location>
</feature>
<keyword evidence="2" id="KW-0812">Transmembrane</keyword>
<keyword evidence="3" id="KW-0418">Kinase</keyword>
<feature type="transmembrane region" description="Helical" evidence="2">
    <location>
        <begin position="139"/>
        <end position="156"/>
    </location>
</feature>
<proteinExistence type="predicted"/>